<sequence>MYKKEKSIQIKSSASALYNNLSVLPLSDRKLTYFAVLHSSLVNMVSASTDGLNLSHRQLQAREGSLAQDTSVIIQASWCVLPSRILLVLTSQKGIQMYEADGSIMVYWHALHTPDTPAEEAVFARGIAACGRHYICVGISSGSILVFDIPVKGTNISVSEVLDFHRDPVTDIASEPAGSATDAEADVVTADDVGVLCVWSSGEEFKLIHKISAYGVTCSSVKLWKGIIAAGYGSGQIRVYDAETGTVHVEINAHARWVCALDIASDTGKLLSAAEDSFVRIWQLQRNPESNCIEVEHRHVECVTDVQLCGARFCDPEGSAFAVTGYDLSEIIRYVLV</sequence>
<dbReference type="GO" id="GO:0036064">
    <property type="term" value="C:ciliary basal body"/>
    <property type="evidence" value="ECO:0007669"/>
    <property type="project" value="TreeGrafter"/>
</dbReference>
<dbReference type="EMBL" id="JW871251">
    <property type="protein sequence ID" value="AFP03769.1"/>
    <property type="molecule type" value="mRNA"/>
</dbReference>
<evidence type="ECO:0000313" key="5">
    <source>
        <dbReference type="EMBL" id="AFP03769.1"/>
    </source>
</evidence>
<dbReference type="PROSITE" id="PS50294">
    <property type="entry name" value="WD_REPEATS_REGION"/>
    <property type="match status" value="1"/>
</dbReference>
<reference evidence="5" key="1">
    <citation type="journal article" date="2014" name="Nature">
        <title>Elephant shark genome provides unique insights into gnathostome evolution.</title>
        <authorList>
            <consortium name="International Elephant Shark Genome Sequencing Consortium"/>
            <person name="Venkatesh B."/>
            <person name="Lee A.P."/>
            <person name="Ravi V."/>
            <person name="Maurya A.K."/>
            <person name="Lian M.M."/>
            <person name="Swann J.B."/>
            <person name="Ohta Y."/>
            <person name="Flajnik M.F."/>
            <person name="Sutoh Y."/>
            <person name="Kasahara M."/>
            <person name="Hoon S."/>
            <person name="Gangu V."/>
            <person name="Roy S.W."/>
            <person name="Irimia M."/>
            <person name="Korzh V."/>
            <person name="Kondrychyn I."/>
            <person name="Lim Z.W."/>
            <person name="Tay B.H."/>
            <person name="Tohari S."/>
            <person name="Kong K.W."/>
            <person name="Ho S."/>
            <person name="Lorente-Galdos B."/>
            <person name="Quilez J."/>
            <person name="Marques-Bonet T."/>
            <person name="Raney B.J."/>
            <person name="Ingham P.W."/>
            <person name="Tay A."/>
            <person name="Hillier L.W."/>
            <person name="Minx P."/>
            <person name="Boehm T."/>
            <person name="Wilson R.K."/>
            <person name="Brenner S."/>
            <person name="Warren W.C."/>
        </authorList>
    </citation>
    <scope>NUCLEOTIDE SEQUENCE</scope>
    <source>
        <tissue evidence="5">Heart</tissue>
    </source>
</reference>
<keyword evidence="1 3" id="KW-0853">WD repeat</keyword>
<dbReference type="InterPro" id="IPR049546">
    <property type="entry name" value="WDR54_beta_prop"/>
</dbReference>
<dbReference type="InterPro" id="IPR050505">
    <property type="entry name" value="WDR55/POC1"/>
</dbReference>
<evidence type="ECO:0000256" key="3">
    <source>
        <dbReference type="PROSITE-ProRule" id="PRU00221"/>
    </source>
</evidence>
<keyword evidence="2" id="KW-0677">Repeat</keyword>
<dbReference type="GO" id="GO:0060271">
    <property type="term" value="P:cilium assembly"/>
    <property type="evidence" value="ECO:0007669"/>
    <property type="project" value="TreeGrafter"/>
</dbReference>
<dbReference type="Gene3D" id="2.130.10.10">
    <property type="entry name" value="YVTN repeat-like/Quinoprotein amine dehydrogenase"/>
    <property type="match status" value="2"/>
</dbReference>
<evidence type="ECO:0000259" key="4">
    <source>
        <dbReference type="Pfam" id="PF21031"/>
    </source>
</evidence>
<dbReference type="AlphaFoldDB" id="V9KZB3"/>
<dbReference type="SMART" id="SM00320">
    <property type="entry name" value="WD40"/>
    <property type="match status" value="3"/>
</dbReference>
<dbReference type="InterPro" id="IPR001680">
    <property type="entry name" value="WD40_rpt"/>
</dbReference>
<protein>
    <submittedName>
        <fullName evidence="5">D3Mm3e protein</fullName>
    </submittedName>
</protein>
<dbReference type="PROSITE" id="PS50082">
    <property type="entry name" value="WD_REPEATS_2"/>
    <property type="match status" value="1"/>
</dbReference>
<feature type="domain" description="WD repeat-containing protein 54 beta-propeller" evidence="4">
    <location>
        <begin position="1"/>
        <end position="335"/>
    </location>
</feature>
<dbReference type="SUPFAM" id="SSF50978">
    <property type="entry name" value="WD40 repeat-like"/>
    <property type="match status" value="1"/>
</dbReference>
<evidence type="ECO:0000256" key="1">
    <source>
        <dbReference type="ARBA" id="ARBA00022574"/>
    </source>
</evidence>
<feature type="repeat" description="WD" evidence="3">
    <location>
        <begin position="251"/>
        <end position="292"/>
    </location>
</feature>
<dbReference type="PANTHER" id="PTHR44019">
    <property type="entry name" value="WD REPEAT-CONTAINING PROTEIN 55"/>
    <property type="match status" value="1"/>
</dbReference>
<name>V9KZB3_CALMI</name>
<dbReference type="InterPro" id="IPR015943">
    <property type="entry name" value="WD40/YVTN_repeat-like_dom_sf"/>
</dbReference>
<accession>V9KZB3</accession>
<dbReference type="GO" id="GO:0005814">
    <property type="term" value="C:centriole"/>
    <property type="evidence" value="ECO:0007669"/>
    <property type="project" value="TreeGrafter"/>
</dbReference>
<proteinExistence type="evidence at transcript level"/>
<dbReference type="PANTHER" id="PTHR44019:SF8">
    <property type="entry name" value="POC1 CENTRIOLAR PROTEIN HOMOLOG"/>
    <property type="match status" value="1"/>
</dbReference>
<dbReference type="Pfam" id="PF21031">
    <property type="entry name" value="WDR54"/>
    <property type="match status" value="1"/>
</dbReference>
<dbReference type="FunFam" id="2.130.10.10:FF:001249">
    <property type="entry name" value="WD repeat domain 54"/>
    <property type="match status" value="1"/>
</dbReference>
<organism evidence="5">
    <name type="scientific">Callorhinchus milii</name>
    <name type="common">Ghost shark</name>
    <dbReference type="NCBI Taxonomy" id="7868"/>
    <lineage>
        <taxon>Eukaryota</taxon>
        <taxon>Metazoa</taxon>
        <taxon>Chordata</taxon>
        <taxon>Craniata</taxon>
        <taxon>Vertebrata</taxon>
        <taxon>Chondrichthyes</taxon>
        <taxon>Holocephali</taxon>
        <taxon>Chimaeriformes</taxon>
        <taxon>Callorhinchidae</taxon>
        <taxon>Callorhinchus</taxon>
    </lineage>
</organism>
<evidence type="ECO:0000256" key="2">
    <source>
        <dbReference type="ARBA" id="ARBA00022737"/>
    </source>
</evidence>
<dbReference type="InterPro" id="IPR036322">
    <property type="entry name" value="WD40_repeat_dom_sf"/>
</dbReference>